<dbReference type="OrthoDB" id="127311at2"/>
<evidence type="ECO:0000256" key="8">
    <source>
        <dbReference type="ARBA" id="ARBA00023077"/>
    </source>
</evidence>
<evidence type="ECO:0000259" key="15">
    <source>
        <dbReference type="Pfam" id="PF07715"/>
    </source>
</evidence>
<dbReference type="EMBL" id="VFIY01000006">
    <property type="protein sequence ID" value="TPD60679.1"/>
    <property type="molecule type" value="Genomic_DNA"/>
</dbReference>
<keyword evidence="2 11" id="KW-0813">Transport</keyword>
<dbReference type="PROSITE" id="PS52016">
    <property type="entry name" value="TONB_DEPENDENT_REC_3"/>
    <property type="match status" value="1"/>
</dbReference>
<evidence type="ECO:0000313" key="16">
    <source>
        <dbReference type="EMBL" id="TPD60679.1"/>
    </source>
</evidence>
<evidence type="ECO:0000256" key="13">
    <source>
        <dbReference type="SAM" id="SignalP"/>
    </source>
</evidence>
<keyword evidence="3 11" id="KW-1134">Transmembrane beta strand</keyword>
<dbReference type="GO" id="GO:0006826">
    <property type="term" value="P:iron ion transport"/>
    <property type="evidence" value="ECO:0007669"/>
    <property type="project" value="UniProtKB-KW"/>
</dbReference>
<keyword evidence="4" id="KW-0410">Iron transport</keyword>
<accession>A0A501PJN7</accession>
<evidence type="ECO:0000256" key="10">
    <source>
        <dbReference type="ARBA" id="ARBA00023237"/>
    </source>
</evidence>
<dbReference type="PANTHER" id="PTHR32552">
    <property type="entry name" value="FERRICHROME IRON RECEPTOR-RELATED"/>
    <property type="match status" value="1"/>
</dbReference>
<keyword evidence="6" id="KW-0408">Iron</keyword>
<comment type="caution">
    <text evidence="16">The sequence shown here is derived from an EMBL/GenBank/DDBJ whole genome shotgun (WGS) entry which is preliminary data.</text>
</comment>
<evidence type="ECO:0000259" key="14">
    <source>
        <dbReference type="Pfam" id="PF00593"/>
    </source>
</evidence>
<dbReference type="PANTHER" id="PTHR32552:SF81">
    <property type="entry name" value="TONB-DEPENDENT OUTER MEMBRANE RECEPTOR"/>
    <property type="match status" value="1"/>
</dbReference>
<dbReference type="CDD" id="cd01347">
    <property type="entry name" value="ligand_gated_channel"/>
    <property type="match status" value="1"/>
</dbReference>
<dbReference type="InterPro" id="IPR039426">
    <property type="entry name" value="TonB-dep_rcpt-like"/>
</dbReference>
<evidence type="ECO:0000256" key="1">
    <source>
        <dbReference type="ARBA" id="ARBA00004571"/>
    </source>
</evidence>
<name>A0A501PJN7_9PROT</name>
<dbReference type="AlphaFoldDB" id="A0A501PJN7"/>
<evidence type="ECO:0000256" key="6">
    <source>
        <dbReference type="ARBA" id="ARBA00023004"/>
    </source>
</evidence>
<feature type="signal peptide" evidence="13">
    <location>
        <begin position="1"/>
        <end position="39"/>
    </location>
</feature>
<dbReference type="InterPro" id="IPR036942">
    <property type="entry name" value="Beta-barrel_TonB_sf"/>
</dbReference>
<keyword evidence="17" id="KW-1185">Reference proteome</keyword>
<organism evidence="16 17">
    <name type="scientific">Emcibacter nanhaiensis</name>
    <dbReference type="NCBI Taxonomy" id="1505037"/>
    <lineage>
        <taxon>Bacteria</taxon>
        <taxon>Pseudomonadati</taxon>
        <taxon>Pseudomonadota</taxon>
        <taxon>Alphaproteobacteria</taxon>
        <taxon>Emcibacterales</taxon>
        <taxon>Emcibacteraceae</taxon>
        <taxon>Emcibacter</taxon>
    </lineage>
</organism>
<keyword evidence="16" id="KW-0675">Receptor</keyword>
<dbReference type="InterPro" id="IPR000531">
    <property type="entry name" value="Beta-barrel_TonB"/>
</dbReference>
<comment type="similarity">
    <text evidence="11 12">Belongs to the TonB-dependent receptor family.</text>
</comment>
<dbReference type="InterPro" id="IPR012910">
    <property type="entry name" value="Plug_dom"/>
</dbReference>
<feature type="domain" description="TonB-dependent receptor plug" evidence="15">
    <location>
        <begin position="63"/>
        <end position="169"/>
    </location>
</feature>
<dbReference type="Proteomes" id="UP000319148">
    <property type="component" value="Unassembled WGS sequence"/>
</dbReference>
<evidence type="ECO:0000256" key="3">
    <source>
        <dbReference type="ARBA" id="ARBA00022452"/>
    </source>
</evidence>
<evidence type="ECO:0000256" key="2">
    <source>
        <dbReference type="ARBA" id="ARBA00022448"/>
    </source>
</evidence>
<keyword evidence="5 11" id="KW-0812">Transmembrane</keyword>
<evidence type="ECO:0000256" key="12">
    <source>
        <dbReference type="RuleBase" id="RU003357"/>
    </source>
</evidence>
<proteinExistence type="inferred from homology"/>
<comment type="subcellular location">
    <subcellularLocation>
        <location evidence="1 11">Cell outer membrane</location>
        <topology evidence="1 11">Multi-pass membrane protein</topology>
    </subcellularLocation>
</comment>
<protein>
    <submittedName>
        <fullName evidence="16">TonB-dependent receptor</fullName>
    </submittedName>
</protein>
<keyword evidence="13" id="KW-0732">Signal</keyword>
<evidence type="ECO:0000256" key="11">
    <source>
        <dbReference type="PROSITE-ProRule" id="PRU01360"/>
    </source>
</evidence>
<feature type="domain" description="TonB-dependent receptor-like beta-barrel" evidence="14">
    <location>
        <begin position="250"/>
        <end position="692"/>
    </location>
</feature>
<evidence type="ECO:0000313" key="17">
    <source>
        <dbReference type="Proteomes" id="UP000319148"/>
    </source>
</evidence>
<keyword evidence="9 11" id="KW-0472">Membrane</keyword>
<evidence type="ECO:0000256" key="5">
    <source>
        <dbReference type="ARBA" id="ARBA00022692"/>
    </source>
</evidence>
<dbReference type="Pfam" id="PF07715">
    <property type="entry name" value="Plug"/>
    <property type="match status" value="1"/>
</dbReference>
<keyword evidence="8 12" id="KW-0798">TonB box</keyword>
<dbReference type="Pfam" id="PF00593">
    <property type="entry name" value="TonB_dep_Rec_b-barrel"/>
    <property type="match status" value="1"/>
</dbReference>
<evidence type="ECO:0000256" key="7">
    <source>
        <dbReference type="ARBA" id="ARBA00023065"/>
    </source>
</evidence>
<sequence>MSINNQTQKGAYTMLNKTVQGLIASTALSMTLIAPNVTAAQESADTMVLDEIVVTSRKREENLQAVPDSVTAFSAATIEDAGIDTVEDFINLTPNINIRETFRAGVTFLTIRGITTGQQGWAPVTYVVDGVQAGSLDAINQGALTDVERIEVLKGPQGALYGAGAIAGAINVVTKKPTNDMEYSAKASYGNGNDVKLSGAVSGPIVEDKVLFRIGGYYRNTDGLIESTDGVGLDFEEQASIKGRLIFDFDNLTIDLRGSYSDITAGAADQELVSSADLIDEFDTAAAPGPARGIVGEENRDMTEFSAKIDWETELGTLTSVTGYSDINQNLFGSTSFDKPPAFSILGFPVGGVGDPFADGYQYLEDNIESFTQDVRFTSDSDQRLRWMVGASYLDRQIVNVLDIGAVLAGGGDIQDNLLSFAYMPDVRNDEAWGVYGQVNYDITEKLELTAALRYDKDSFDTTRYSDATLETPVSLSGDPADLTQEATNDKWQPKVQLAYSWTDDIMTYVTYAEGFRFGFYNTGNLTAPESTKNYEVGFKTTLAGGRVRLNGAIFHIDYSNQQLTTVINTPPFRQTTNIPESNINGGELEFVALVAEGLELSGGLGITDAKIKDAGRSPGTPDYSVNLSASYSRPITDKWDVNARVDYRRQGSYLILDGTGTTNEVGEKDYVNVRLKFQTDNWSIGAFADNLFDERQAEDFGFVGTGYVRSNSLPRSYGVELTASF</sequence>
<dbReference type="SUPFAM" id="SSF56935">
    <property type="entry name" value="Porins"/>
    <property type="match status" value="1"/>
</dbReference>
<gene>
    <name evidence="16" type="ORF">FIV46_08100</name>
</gene>
<evidence type="ECO:0000256" key="9">
    <source>
        <dbReference type="ARBA" id="ARBA00023136"/>
    </source>
</evidence>
<evidence type="ECO:0000256" key="4">
    <source>
        <dbReference type="ARBA" id="ARBA00022496"/>
    </source>
</evidence>
<keyword evidence="10 11" id="KW-0998">Cell outer membrane</keyword>
<dbReference type="Gene3D" id="2.40.170.20">
    <property type="entry name" value="TonB-dependent receptor, beta-barrel domain"/>
    <property type="match status" value="1"/>
</dbReference>
<feature type="chain" id="PRO_5021305035" evidence="13">
    <location>
        <begin position="40"/>
        <end position="726"/>
    </location>
</feature>
<reference evidence="17" key="1">
    <citation type="submission" date="2019-06" db="EMBL/GenBank/DDBJ databases">
        <title>The complete genome of Emcibacter congregatus ZYLT.</title>
        <authorList>
            <person name="Zhao Z."/>
        </authorList>
    </citation>
    <scope>NUCLEOTIDE SEQUENCE [LARGE SCALE GENOMIC DNA]</scope>
    <source>
        <strain evidence="17">MCCC 1A06723</strain>
    </source>
</reference>
<keyword evidence="7" id="KW-0406">Ion transport</keyword>
<dbReference type="GO" id="GO:0009279">
    <property type="term" value="C:cell outer membrane"/>
    <property type="evidence" value="ECO:0007669"/>
    <property type="project" value="UniProtKB-SubCell"/>
</dbReference>